<evidence type="ECO:0000256" key="2">
    <source>
        <dbReference type="ARBA" id="ARBA00022695"/>
    </source>
</evidence>
<accession>A0ABR9B610</accession>
<proteinExistence type="predicted"/>
<organism evidence="5 6">
    <name type="scientific">Thauera sedimentorum</name>
    <dbReference type="NCBI Taxonomy" id="2767595"/>
    <lineage>
        <taxon>Bacteria</taxon>
        <taxon>Pseudomonadati</taxon>
        <taxon>Pseudomonadota</taxon>
        <taxon>Betaproteobacteria</taxon>
        <taxon>Rhodocyclales</taxon>
        <taxon>Zoogloeaceae</taxon>
        <taxon>Thauera</taxon>
    </lineage>
</organism>
<keyword evidence="1" id="KW-0808">Transferase</keyword>
<dbReference type="EMBL" id="JACYTO010000001">
    <property type="protein sequence ID" value="MBD8501764.1"/>
    <property type="molecule type" value="Genomic_DNA"/>
</dbReference>
<gene>
    <name evidence="5" type="ORF">IFO67_02610</name>
</gene>
<dbReference type="GO" id="GO:0016779">
    <property type="term" value="F:nucleotidyltransferase activity"/>
    <property type="evidence" value="ECO:0007669"/>
    <property type="project" value="UniProtKB-KW"/>
</dbReference>
<dbReference type="InterPro" id="IPR029044">
    <property type="entry name" value="Nucleotide-diphossugar_trans"/>
</dbReference>
<dbReference type="Proteomes" id="UP000603602">
    <property type="component" value="Unassembled WGS sequence"/>
</dbReference>
<evidence type="ECO:0000313" key="6">
    <source>
        <dbReference type="Proteomes" id="UP000603602"/>
    </source>
</evidence>
<reference evidence="6" key="1">
    <citation type="submission" date="2023-07" db="EMBL/GenBank/DDBJ databases">
        <title>Thauera sp. CAU 1555 isolated from sand of Yaerae Beach.</title>
        <authorList>
            <person name="Kim W."/>
        </authorList>
    </citation>
    <scope>NUCLEOTIDE SEQUENCE [LARGE SCALE GENOMIC DNA]</scope>
    <source>
        <strain evidence="6">CAU 1555</strain>
    </source>
</reference>
<evidence type="ECO:0000256" key="1">
    <source>
        <dbReference type="ARBA" id="ARBA00022679"/>
    </source>
</evidence>
<comment type="caution">
    <text evidence="5">The sequence shown here is derived from an EMBL/GenBank/DDBJ whole genome shotgun (WGS) entry which is preliminary data.</text>
</comment>
<dbReference type="PANTHER" id="PTHR43584:SF8">
    <property type="entry name" value="N-ACETYLMURAMATE ALPHA-1-PHOSPHATE URIDYLYLTRANSFERASE"/>
    <property type="match status" value="1"/>
</dbReference>
<evidence type="ECO:0000256" key="3">
    <source>
        <dbReference type="ARBA" id="ARBA00022842"/>
    </source>
</evidence>
<dbReference type="PANTHER" id="PTHR43584">
    <property type="entry name" value="NUCLEOTIDYL TRANSFERASE"/>
    <property type="match status" value="1"/>
</dbReference>
<evidence type="ECO:0000259" key="4">
    <source>
        <dbReference type="Pfam" id="PF12804"/>
    </source>
</evidence>
<evidence type="ECO:0000313" key="5">
    <source>
        <dbReference type="EMBL" id="MBD8501764.1"/>
    </source>
</evidence>
<dbReference type="SUPFAM" id="SSF53448">
    <property type="entry name" value="Nucleotide-diphospho-sugar transferases"/>
    <property type="match status" value="1"/>
</dbReference>
<dbReference type="CDD" id="cd02523">
    <property type="entry name" value="PC_cytidylyltransferase"/>
    <property type="match status" value="1"/>
</dbReference>
<dbReference type="InterPro" id="IPR025877">
    <property type="entry name" value="MobA-like_NTP_Trfase"/>
</dbReference>
<name>A0ABR9B610_9RHOO</name>
<keyword evidence="2 5" id="KW-0548">Nucleotidyltransferase</keyword>
<dbReference type="Gene3D" id="3.90.550.10">
    <property type="entry name" value="Spore Coat Polysaccharide Biosynthesis Protein SpsA, Chain A"/>
    <property type="match status" value="1"/>
</dbReference>
<sequence>MPAIILAAGRGSRMGGLTEARPKCLTPLAGRPLLDWQLDALAAAGVTRITVIGGYRADCLRRPGLEIRLNDRWEETNMVGSLLCADDLLAAEPCLVAYSDIVYRAAHVRELAAAPGELAITYDAEWKELWELRFASPLDDAETFETRSGRLVEIGGRAHSMAEIKGQYMGLLRFTPTAWACVRALVDRLTPIERDRIDMTTLLRRLLSLGEPIDCVPVSGGWCEVDSPSDLAAYEARLASGVPWLHDWRQK</sequence>
<feature type="domain" description="MobA-like NTP transferase" evidence="4">
    <location>
        <begin position="3"/>
        <end position="115"/>
    </location>
</feature>
<keyword evidence="3" id="KW-0460">Magnesium</keyword>
<dbReference type="Pfam" id="PF12804">
    <property type="entry name" value="NTP_transf_3"/>
    <property type="match status" value="1"/>
</dbReference>
<protein>
    <submittedName>
        <fullName evidence="5">Phosphocholine cytidylyltransferase family protein</fullName>
    </submittedName>
</protein>
<dbReference type="InterPro" id="IPR050065">
    <property type="entry name" value="GlmU-like"/>
</dbReference>
<keyword evidence="6" id="KW-1185">Reference proteome</keyword>